<dbReference type="Pfam" id="PF24883">
    <property type="entry name" value="NPHP3_N"/>
    <property type="match status" value="1"/>
</dbReference>
<feature type="domain" description="DUF676" evidence="4">
    <location>
        <begin position="111"/>
        <end position="241"/>
    </location>
</feature>
<evidence type="ECO:0000256" key="2">
    <source>
        <dbReference type="ARBA" id="ARBA00022737"/>
    </source>
</evidence>
<dbReference type="InterPro" id="IPR056884">
    <property type="entry name" value="NPHP3-like_N"/>
</dbReference>
<evidence type="ECO:0000313" key="6">
    <source>
        <dbReference type="EMBL" id="KAI1616599.1"/>
    </source>
</evidence>
<accession>A0AAN6IIL0</accession>
<evidence type="ECO:0000259" key="5">
    <source>
        <dbReference type="Pfam" id="PF24883"/>
    </source>
</evidence>
<keyword evidence="7" id="KW-1185">Reference proteome</keyword>
<evidence type="ECO:0000259" key="4">
    <source>
        <dbReference type="Pfam" id="PF05057"/>
    </source>
</evidence>
<evidence type="ECO:0000313" key="7">
    <source>
        <dbReference type="Proteomes" id="UP001203852"/>
    </source>
</evidence>
<dbReference type="InterPro" id="IPR029058">
    <property type="entry name" value="AB_hydrolase_fold"/>
</dbReference>
<evidence type="ECO:0000256" key="1">
    <source>
        <dbReference type="ARBA" id="ARBA00007920"/>
    </source>
</evidence>
<keyword evidence="2" id="KW-0677">Repeat</keyword>
<name>A0AAN6IIL0_9EURO</name>
<dbReference type="SUPFAM" id="SSF53474">
    <property type="entry name" value="alpha/beta-Hydrolases"/>
    <property type="match status" value="1"/>
</dbReference>
<dbReference type="Pfam" id="PF05057">
    <property type="entry name" value="DUF676"/>
    <property type="match status" value="1"/>
</dbReference>
<dbReference type="Gene3D" id="3.40.50.300">
    <property type="entry name" value="P-loop containing nucleotide triphosphate hydrolases"/>
    <property type="match status" value="1"/>
</dbReference>
<dbReference type="SUPFAM" id="SSF52540">
    <property type="entry name" value="P-loop containing nucleoside triphosphate hydrolases"/>
    <property type="match status" value="1"/>
</dbReference>
<dbReference type="AlphaFoldDB" id="A0AAN6IIL0"/>
<dbReference type="PANTHER" id="PTHR10039:SF5">
    <property type="entry name" value="NACHT DOMAIN-CONTAINING PROTEIN"/>
    <property type="match status" value="1"/>
</dbReference>
<feature type="region of interest" description="Disordered" evidence="3">
    <location>
        <begin position="54"/>
        <end position="89"/>
    </location>
</feature>
<dbReference type="InterPro" id="IPR027417">
    <property type="entry name" value="P-loop_NTPase"/>
</dbReference>
<dbReference type="Gene3D" id="3.40.50.1820">
    <property type="entry name" value="alpha/beta hydrolase"/>
    <property type="match status" value="1"/>
</dbReference>
<dbReference type="PANTHER" id="PTHR10039">
    <property type="entry name" value="AMELOGENIN"/>
    <property type="match status" value="1"/>
</dbReference>
<evidence type="ECO:0000256" key="3">
    <source>
        <dbReference type="SAM" id="MobiDB-lite"/>
    </source>
</evidence>
<feature type="compositionally biased region" description="Low complexity" evidence="3">
    <location>
        <begin position="66"/>
        <end position="88"/>
    </location>
</feature>
<dbReference type="Proteomes" id="UP001203852">
    <property type="component" value="Unassembled WGS sequence"/>
</dbReference>
<gene>
    <name evidence="6" type="ORF">EDD36DRAFT_140555</name>
</gene>
<comment type="caution">
    <text evidence="6">The sequence shown here is derived from an EMBL/GenBank/DDBJ whole genome shotgun (WGS) entry which is preliminary data.</text>
</comment>
<protein>
    <recommendedName>
        <fullName evidence="8">NACHT domain-containing protein</fullName>
    </recommendedName>
</protein>
<organism evidence="6 7">
    <name type="scientific">Exophiala viscosa</name>
    <dbReference type="NCBI Taxonomy" id="2486360"/>
    <lineage>
        <taxon>Eukaryota</taxon>
        <taxon>Fungi</taxon>
        <taxon>Dikarya</taxon>
        <taxon>Ascomycota</taxon>
        <taxon>Pezizomycotina</taxon>
        <taxon>Eurotiomycetes</taxon>
        <taxon>Chaetothyriomycetidae</taxon>
        <taxon>Chaetothyriales</taxon>
        <taxon>Herpotrichiellaceae</taxon>
        <taxon>Exophiala</taxon>
    </lineage>
</organism>
<evidence type="ECO:0008006" key="8">
    <source>
        <dbReference type="Google" id="ProtNLM"/>
    </source>
</evidence>
<comment type="similarity">
    <text evidence="1">Belongs to the putative lipase ROG1 family.</text>
</comment>
<dbReference type="InterPro" id="IPR007751">
    <property type="entry name" value="DUF676_lipase-like"/>
</dbReference>
<reference evidence="6" key="1">
    <citation type="journal article" date="2022" name="bioRxiv">
        <title>Deciphering the potential niche of two novel black yeast fungi from a biological soil crust based on their genomes, phenotypes, and melanin regulation.</title>
        <authorList>
            <consortium name="DOE Joint Genome Institute"/>
            <person name="Carr E.C."/>
            <person name="Barton Q."/>
            <person name="Grambo S."/>
            <person name="Sullivan M."/>
            <person name="Renfro C.M."/>
            <person name="Kuo A."/>
            <person name="Pangilinan J."/>
            <person name="Lipzen A."/>
            <person name="Keymanesh K."/>
            <person name="Savage E."/>
            <person name="Barry K."/>
            <person name="Grigoriev I.V."/>
            <person name="Riekhof W.R."/>
            <person name="Harris S.S."/>
        </authorList>
    </citation>
    <scope>NUCLEOTIDE SEQUENCE</scope>
    <source>
        <strain evidence="6">JF 03-4F</strain>
    </source>
</reference>
<proteinExistence type="inferred from homology"/>
<sequence>MRRRVQSTVFDCPRLIPNSQLDDIPVVFLRPYEDSNCGRTDTVGMSNFLKQVISGRSKSQRRETDLQPQPQPAALPSVTSVSSRPKSSQTLPFPDGIKLWYDPPDACVDICFVHGLTGNRDSTWTADGEEEPWPKILLANKLNRTRIITWGYDAYVVRISTASQNKLLDHATNPVRDITDHRSDNTSSRPLYFIAHSLGGLACKRAVLLSRHNADLHFRSVFDTTRGILFLGTPHSGSWLADWSRIPANALGVFKSSNVSLLETLKTDNQLLHDLQRDFMNMVREMDRPQGPLQVACFFEELGTKGAGIIVTKESATFPGYDPASIHANHRDMVKFASEDDNGFKRVLGDLRRWIATTSTSQAEVQEEQVYETATRLFDIPASGRTPAAIRQLLDLQDMQPIRDKIEKLLEGNHDDVARRGLEWDISSEYRRHVSECVKSLAYESMQSRVTTVESAADGTCLWIYDDLTYLSWASTNAGLLWIKGNPGSGKSTLMNNIYKHRTRDLDQTKVIVLKHFFNARGSDLEKRVLGCYRNLLYELLPQMPVLACNLLATYIKKKAVCGQTAVTWQVVELAEFFHRAISEKGPQSIEIMIDALDECDEDQIRSMIGKFEQSISAASQSQACLKVCWSSRHYPTISLRSKKDGLELLLDEKNNHDVKKYIQQELGLSPALANLQEALTVKARSNFLWARLVSRRLMKAFDKRHEEIQLQKLLSLLPPELNDLYDNIFEHMDAVTRQEFFHLIRWVICAKVPLTLRELKTALAFSRKSPPVT</sequence>
<feature type="domain" description="Nephrocystin 3-like N-terminal" evidence="5">
    <location>
        <begin position="459"/>
        <end position="633"/>
    </location>
</feature>
<dbReference type="EMBL" id="MU404351">
    <property type="protein sequence ID" value="KAI1616599.1"/>
    <property type="molecule type" value="Genomic_DNA"/>
</dbReference>